<evidence type="ECO:0000256" key="31">
    <source>
        <dbReference type="SAM" id="SignalP"/>
    </source>
</evidence>
<comment type="subcellular location">
    <subcellularLocation>
        <location evidence="1">Cell projection</location>
        <location evidence="1">Cilium</location>
    </subcellularLocation>
    <subcellularLocation>
        <location evidence="6">Cytoplasmic vesicle</location>
    </subcellularLocation>
    <subcellularLocation>
        <location evidence="8">Golgi apparatus</location>
    </subcellularLocation>
    <subcellularLocation>
        <location evidence="2">Mitochondrion inner membrane</location>
    </subcellularLocation>
    <subcellularLocation>
        <location evidence="9">Mitochondrion intermembrane space</location>
    </subcellularLocation>
    <subcellularLocation>
        <location evidence="3">Mitochondrion outer membrane</location>
    </subcellularLocation>
    <subcellularLocation>
        <location evidence="4">Rough endoplasmic reticulum</location>
    </subcellularLocation>
    <subcellularLocation>
        <location evidence="7">Secreted</location>
        <location evidence="7">Extracellular exosome</location>
    </subcellularLocation>
    <subcellularLocation>
        <location evidence="5">Secreted</location>
        <location evidence="5">Extracellular space</location>
        <location evidence="5">Extracellular matrix</location>
    </subcellularLocation>
</comment>
<dbReference type="GO" id="GO:0005929">
    <property type="term" value="C:cilium"/>
    <property type="evidence" value="ECO:0007669"/>
    <property type="project" value="UniProtKB-SubCell"/>
</dbReference>
<keyword evidence="22" id="KW-0496">Mitochondrion</keyword>
<dbReference type="SMART" id="SM00284">
    <property type="entry name" value="OLF"/>
    <property type="match status" value="1"/>
</dbReference>
<name>A0A8T3D6S3_9TELE</name>
<gene>
    <name evidence="33" type="ORF">AGOR_G00149750</name>
</gene>
<evidence type="ECO:0000256" key="19">
    <source>
        <dbReference type="ARBA" id="ARBA00023034"/>
    </source>
</evidence>
<dbReference type="PANTHER" id="PTHR23192">
    <property type="entry name" value="OLFACTOMEDIN-RELATED"/>
    <property type="match status" value="1"/>
</dbReference>
<dbReference type="GO" id="GO:0001649">
    <property type="term" value="P:osteoblast differentiation"/>
    <property type="evidence" value="ECO:0007669"/>
    <property type="project" value="TreeGrafter"/>
</dbReference>
<reference evidence="33" key="1">
    <citation type="submission" date="2021-01" db="EMBL/GenBank/DDBJ databases">
        <authorList>
            <person name="Zahm M."/>
            <person name="Roques C."/>
            <person name="Cabau C."/>
            <person name="Klopp C."/>
            <person name="Donnadieu C."/>
            <person name="Jouanno E."/>
            <person name="Lampietro C."/>
            <person name="Louis A."/>
            <person name="Herpin A."/>
            <person name="Echchiki A."/>
            <person name="Berthelot C."/>
            <person name="Parey E."/>
            <person name="Roest-Crollius H."/>
            <person name="Braasch I."/>
            <person name="Postlethwait J."/>
            <person name="Bobe J."/>
            <person name="Montfort J."/>
            <person name="Bouchez O."/>
            <person name="Begum T."/>
            <person name="Mejri S."/>
            <person name="Adams A."/>
            <person name="Chen W.-J."/>
            <person name="Guiguen Y."/>
        </authorList>
    </citation>
    <scope>NUCLEOTIDE SEQUENCE</scope>
    <source>
        <tissue evidence="33">Blood</tissue>
    </source>
</reference>
<keyword evidence="21" id="KW-0969">Cilium</keyword>
<dbReference type="GO" id="GO:0005758">
    <property type="term" value="C:mitochondrial intermembrane space"/>
    <property type="evidence" value="ECO:0007669"/>
    <property type="project" value="UniProtKB-SubCell"/>
</dbReference>
<keyword evidence="17" id="KW-0256">Endoplasmic reticulum</keyword>
<dbReference type="GO" id="GO:0005794">
    <property type="term" value="C:Golgi apparatus"/>
    <property type="evidence" value="ECO:0007669"/>
    <property type="project" value="UniProtKB-SubCell"/>
</dbReference>
<evidence type="ECO:0000256" key="30">
    <source>
        <dbReference type="SAM" id="MobiDB-lite"/>
    </source>
</evidence>
<keyword evidence="12" id="KW-0272">Extracellular matrix</keyword>
<dbReference type="InterPro" id="IPR050605">
    <property type="entry name" value="Olfactomedin-like_domain"/>
</dbReference>
<feature type="domain" description="Olfactomedin-like" evidence="32">
    <location>
        <begin position="212"/>
        <end position="471"/>
    </location>
</feature>
<dbReference type="Proteomes" id="UP000829720">
    <property type="component" value="Unassembled WGS sequence"/>
</dbReference>
<keyword evidence="18" id="KW-0106">Calcium</keyword>
<evidence type="ECO:0000256" key="8">
    <source>
        <dbReference type="ARBA" id="ARBA00004555"/>
    </source>
</evidence>
<evidence type="ECO:0000256" key="14">
    <source>
        <dbReference type="ARBA" id="ARBA00022729"/>
    </source>
</evidence>
<evidence type="ECO:0000256" key="20">
    <source>
        <dbReference type="ARBA" id="ARBA00023054"/>
    </source>
</evidence>
<keyword evidence="23" id="KW-0472">Membrane</keyword>
<dbReference type="AlphaFoldDB" id="A0A8T3D6S3"/>
<dbReference type="GO" id="GO:0005791">
    <property type="term" value="C:rough endoplasmic reticulum"/>
    <property type="evidence" value="ECO:0007669"/>
    <property type="project" value="UniProtKB-SubCell"/>
</dbReference>
<feature type="region of interest" description="Disordered" evidence="30">
    <location>
        <begin position="166"/>
        <end position="185"/>
    </location>
</feature>
<keyword evidence="13" id="KW-0479">Metal-binding</keyword>
<proteinExistence type="predicted"/>
<organism evidence="33 34">
    <name type="scientific">Albula goreensis</name>
    <dbReference type="NCBI Taxonomy" id="1534307"/>
    <lineage>
        <taxon>Eukaryota</taxon>
        <taxon>Metazoa</taxon>
        <taxon>Chordata</taxon>
        <taxon>Craniata</taxon>
        <taxon>Vertebrata</taxon>
        <taxon>Euteleostomi</taxon>
        <taxon>Actinopterygii</taxon>
        <taxon>Neopterygii</taxon>
        <taxon>Teleostei</taxon>
        <taxon>Albuliformes</taxon>
        <taxon>Albulidae</taxon>
        <taxon>Albula</taxon>
    </lineage>
</organism>
<evidence type="ECO:0000256" key="15">
    <source>
        <dbReference type="ARBA" id="ARBA00022787"/>
    </source>
</evidence>
<dbReference type="GO" id="GO:0046872">
    <property type="term" value="F:metal ion binding"/>
    <property type="evidence" value="ECO:0007669"/>
    <property type="project" value="UniProtKB-KW"/>
</dbReference>
<feature type="region of interest" description="Disordered" evidence="30">
    <location>
        <begin position="127"/>
        <end position="156"/>
    </location>
</feature>
<evidence type="ECO:0000256" key="2">
    <source>
        <dbReference type="ARBA" id="ARBA00004273"/>
    </source>
</evidence>
<evidence type="ECO:0000256" key="1">
    <source>
        <dbReference type="ARBA" id="ARBA00004138"/>
    </source>
</evidence>
<protein>
    <recommendedName>
        <fullName evidence="10">Myocilin</fullName>
    </recommendedName>
</protein>
<evidence type="ECO:0000256" key="29">
    <source>
        <dbReference type="PROSITE-ProRule" id="PRU00446"/>
    </source>
</evidence>
<evidence type="ECO:0000256" key="21">
    <source>
        <dbReference type="ARBA" id="ARBA00023069"/>
    </source>
</evidence>
<evidence type="ECO:0000256" key="4">
    <source>
        <dbReference type="ARBA" id="ARBA00004427"/>
    </source>
</evidence>
<keyword evidence="11" id="KW-0964">Secreted</keyword>
<evidence type="ECO:0000256" key="18">
    <source>
        <dbReference type="ARBA" id="ARBA00022837"/>
    </source>
</evidence>
<evidence type="ECO:0000256" key="16">
    <source>
        <dbReference type="ARBA" id="ARBA00022792"/>
    </source>
</evidence>
<dbReference type="GO" id="GO:0007165">
    <property type="term" value="P:signal transduction"/>
    <property type="evidence" value="ECO:0007669"/>
    <property type="project" value="TreeGrafter"/>
</dbReference>
<dbReference type="PANTHER" id="PTHR23192:SF33">
    <property type="entry name" value="MYOCILIN"/>
    <property type="match status" value="1"/>
</dbReference>
<evidence type="ECO:0000256" key="26">
    <source>
        <dbReference type="ARBA" id="ARBA00023273"/>
    </source>
</evidence>
<evidence type="ECO:0000256" key="24">
    <source>
        <dbReference type="ARBA" id="ARBA00023139"/>
    </source>
</evidence>
<evidence type="ECO:0000256" key="23">
    <source>
        <dbReference type="ARBA" id="ARBA00023136"/>
    </source>
</evidence>
<keyword evidence="15" id="KW-1000">Mitochondrion outer membrane</keyword>
<dbReference type="GO" id="GO:0005741">
    <property type="term" value="C:mitochondrial outer membrane"/>
    <property type="evidence" value="ECO:0007669"/>
    <property type="project" value="UniProtKB-SubCell"/>
</dbReference>
<dbReference type="OrthoDB" id="8626508at2759"/>
<evidence type="ECO:0000313" key="33">
    <source>
        <dbReference type="EMBL" id="KAI1892026.1"/>
    </source>
</evidence>
<dbReference type="EMBL" id="JAERUA010000013">
    <property type="protein sequence ID" value="KAI1892026.1"/>
    <property type="molecule type" value="Genomic_DNA"/>
</dbReference>
<dbReference type="Pfam" id="PF02191">
    <property type="entry name" value="OLF"/>
    <property type="match status" value="1"/>
</dbReference>
<keyword evidence="24" id="KW-0564">Palmitate</keyword>
<feature type="signal peptide" evidence="31">
    <location>
        <begin position="1"/>
        <end position="18"/>
    </location>
</feature>
<comment type="caution">
    <text evidence="33">The sequence shown here is derived from an EMBL/GenBank/DDBJ whole genome shotgun (WGS) entry which is preliminary data.</text>
</comment>
<dbReference type="PROSITE" id="PS51132">
    <property type="entry name" value="OLF"/>
    <property type="match status" value="1"/>
</dbReference>
<evidence type="ECO:0000256" key="17">
    <source>
        <dbReference type="ARBA" id="ARBA00022824"/>
    </source>
</evidence>
<keyword evidence="34" id="KW-1185">Reference proteome</keyword>
<evidence type="ECO:0000256" key="22">
    <source>
        <dbReference type="ARBA" id="ARBA00023128"/>
    </source>
</evidence>
<evidence type="ECO:0000313" key="34">
    <source>
        <dbReference type="Proteomes" id="UP000829720"/>
    </source>
</evidence>
<keyword evidence="16" id="KW-0999">Mitochondrion inner membrane</keyword>
<feature type="chain" id="PRO_5035933748" description="Myocilin" evidence="31">
    <location>
        <begin position="19"/>
        <end position="475"/>
    </location>
</feature>
<dbReference type="GO" id="GO:0005615">
    <property type="term" value="C:extracellular space"/>
    <property type="evidence" value="ECO:0007669"/>
    <property type="project" value="TreeGrafter"/>
</dbReference>
<evidence type="ECO:0000256" key="10">
    <source>
        <dbReference type="ARBA" id="ARBA00017216"/>
    </source>
</evidence>
<evidence type="ECO:0000259" key="32">
    <source>
        <dbReference type="PROSITE" id="PS51132"/>
    </source>
</evidence>
<keyword evidence="27" id="KW-0449">Lipoprotein</keyword>
<keyword evidence="28" id="KW-0968">Cytoplasmic vesicle</keyword>
<keyword evidence="14 31" id="KW-0732">Signal</keyword>
<evidence type="ECO:0000256" key="12">
    <source>
        <dbReference type="ARBA" id="ARBA00022530"/>
    </source>
</evidence>
<sequence>MWLQVALLMSYLLLGSQGQERATFHRTNDRHGRCQYTFSVASPTEASCPTAGGGPEVEALKSRLMLLEALVSRLVGGEVGAVGAMPDPGLQEAYTQLMGEKTQLQREKERLDRQVQELQRRVEEQRLETERLLARPCQQPQPPSPSRQDQRPASGSNILSRLVLGTGGQSDTGVVRDPAWQSGSPGYQELKAEVTEVPAPPQILEGSQGSTGCGELAYVGEPKTHRKADSFAGKYGVWMQDPEAVAPYGPKMLWRIDTVGTEVRQLFGYEDLDQLSRGFPTKVLLLPEPVESTGATMYRGSLYYQRRRSRTLLRYDLATESIASRRDLPHAGYHGQDPYSWGGYTDIDLAVDEQGLWAIYSTSKAKGAIVVSQLDPNSLEVKRSWETKIRKNTVANAFMICGRLYTVASYSAPNTTINYMFDTATGQSKGASLPFRNRYGYNSMVDYNPAQRKLYSWDKFHMVTYDVRLGKPGAN</sequence>
<evidence type="ECO:0000256" key="25">
    <source>
        <dbReference type="ARBA" id="ARBA00023157"/>
    </source>
</evidence>
<keyword evidence="26" id="KW-0966">Cell projection</keyword>
<dbReference type="GO" id="GO:0031410">
    <property type="term" value="C:cytoplasmic vesicle"/>
    <property type="evidence" value="ECO:0007669"/>
    <property type="project" value="UniProtKB-SubCell"/>
</dbReference>
<comment type="caution">
    <text evidence="29">Lacks conserved residue(s) required for the propagation of feature annotation.</text>
</comment>
<keyword evidence="19" id="KW-0333">Golgi apparatus</keyword>
<keyword evidence="20" id="KW-0175">Coiled coil</keyword>
<dbReference type="GO" id="GO:0005743">
    <property type="term" value="C:mitochondrial inner membrane"/>
    <property type="evidence" value="ECO:0007669"/>
    <property type="project" value="UniProtKB-SubCell"/>
</dbReference>
<evidence type="ECO:0000256" key="9">
    <source>
        <dbReference type="ARBA" id="ARBA00004569"/>
    </source>
</evidence>
<evidence type="ECO:0000256" key="6">
    <source>
        <dbReference type="ARBA" id="ARBA00004541"/>
    </source>
</evidence>
<keyword evidence="25" id="KW-1015">Disulfide bond</keyword>
<accession>A0A8T3D6S3</accession>
<evidence type="ECO:0000256" key="11">
    <source>
        <dbReference type="ARBA" id="ARBA00022525"/>
    </source>
</evidence>
<evidence type="ECO:0000256" key="7">
    <source>
        <dbReference type="ARBA" id="ARBA00004550"/>
    </source>
</evidence>
<dbReference type="InterPro" id="IPR003112">
    <property type="entry name" value="Olfac-like_dom"/>
</dbReference>
<evidence type="ECO:0000256" key="5">
    <source>
        <dbReference type="ARBA" id="ARBA00004498"/>
    </source>
</evidence>
<evidence type="ECO:0000256" key="28">
    <source>
        <dbReference type="ARBA" id="ARBA00023329"/>
    </source>
</evidence>
<evidence type="ECO:0000256" key="13">
    <source>
        <dbReference type="ARBA" id="ARBA00022723"/>
    </source>
</evidence>
<evidence type="ECO:0000256" key="27">
    <source>
        <dbReference type="ARBA" id="ARBA00023288"/>
    </source>
</evidence>
<evidence type="ECO:0000256" key="3">
    <source>
        <dbReference type="ARBA" id="ARBA00004294"/>
    </source>
</evidence>